<feature type="signal peptide" evidence="4">
    <location>
        <begin position="1"/>
        <end position="26"/>
    </location>
</feature>
<feature type="domain" description="Periplasmic binding protein" evidence="5">
    <location>
        <begin position="38"/>
        <end position="285"/>
    </location>
</feature>
<gene>
    <name evidence="6" type="ORF">KL86PLE_40680</name>
</gene>
<comment type="similarity">
    <text evidence="2">Belongs to the bacterial solute-binding protein 2 family.</text>
</comment>
<dbReference type="EMBL" id="FMJD01000008">
    <property type="protein sequence ID" value="SCM76875.1"/>
    <property type="molecule type" value="Genomic_DNA"/>
</dbReference>
<sequence length="309" mass="32736">MKLLTGLMMAASLTAAALAGTASANAADKFVVGYTNLADTDVFTMSRKNAFIEAVKADPDVEVRFTDANLDISKQLDQIDNFITQKVNAIIAVPVDYDGIVPGIEKANAAGVPVITLGIAAAGGEYTFVGSKNYDAGRLQGEFMKEKLPKDAKILYLQGTPGLYHSVERLQGFTDACLKERPDVTLLASLTGNYDRAEGMKVTEDWIQSFPQFDAIIAANDQMALGALEALKTAGRLQGVMISGVDGTADALAAIKAGEIAQTIFQNAKGQGAATFEVIEGLKAGQPAPKEKLVAFESITADNVDQYMQ</sequence>
<dbReference type="RefSeq" id="WP_288196914.1">
    <property type="nucleotide sequence ID" value="NZ_LT608334.1"/>
</dbReference>
<evidence type="ECO:0000256" key="1">
    <source>
        <dbReference type="ARBA" id="ARBA00004196"/>
    </source>
</evidence>
<organism evidence="6">
    <name type="scientific">uncultured Pleomorphomonas sp</name>
    <dbReference type="NCBI Taxonomy" id="442121"/>
    <lineage>
        <taxon>Bacteria</taxon>
        <taxon>Pseudomonadati</taxon>
        <taxon>Pseudomonadota</taxon>
        <taxon>Alphaproteobacteria</taxon>
        <taxon>Hyphomicrobiales</taxon>
        <taxon>Pleomorphomonadaceae</taxon>
        <taxon>Pleomorphomonas</taxon>
        <taxon>environmental samples</taxon>
    </lineage>
</organism>
<dbReference type="SUPFAM" id="SSF53822">
    <property type="entry name" value="Periplasmic binding protein-like I"/>
    <property type="match status" value="1"/>
</dbReference>
<evidence type="ECO:0000313" key="6">
    <source>
        <dbReference type="EMBL" id="SCM76875.1"/>
    </source>
</evidence>
<evidence type="ECO:0000256" key="2">
    <source>
        <dbReference type="ARBA" id="ARBA00007639"/>
    </source>
</evidence>
<evidence type="ECO:0000259" key="5">
    <source>
        <dbReference type="Pfam" id="PF13407"/>
    </source>
</evidence>
<dbReference type="CDD" id="cd01536">
    <property type="entry name" value="PBP1_ABC_sugar_binding-like"/>
    <property type="match status" value="1"/>
</dbReference>
<dbReference type="PANTHER" id="PTHR46847">
    <property type="entry name" value="D-ALLOSE-BINDING PERIPLASMIC PROTEIN-RELATED"/>
    <property type="match status" value="1"/>
</dbReference>
<keyword evidence="6" id="KW-0762">Sugar transport</keyword>
<proteinExistence type="inferred from homology"/>
<evidence type="ECO:0000256" key="3">
    <source>
        <dbReference type="ARBA" id="ARBA00022729"/>
    </source>
</evidence>
<feature type="chain" id="PRO_5012578052" evidence="4">
    <location>
        <begin position="27"/>
        <end position="309"/>
    </location>
</feature>
<protein>
    <submittedName>
        <fullName evidence="6">ABC-type sugar transport system, periplasmic component</fullName>
    </submittedName>
</protein>
<comment type="subcellular location">
    <subcellularLocation>
        <location evidence="1">Cell envelope</location>
    </subcellularLocation>
</comment>
<evidence type="ECO:0000256" key="4">
    <source>
        <dbReference type="SAM" id="SignalP"/>
    </source>
</evidence>
<dbReference type="Pfam" id="PF13407">
    <property type="entry name" value="Peripla_BP_4"/>
    <property type="match status" value="1"/>
</dbReference>
<keyword evidence="3 4" id="KW-0732">Signal</keyword>
<dbReference type="AlphaFoldDB" id="A0A212LH54"/>
<reference evidence="6" key="1">
    <citation type="submission" date="2016-08" db="EMBL/GenBank/DDBJ databases">
        <authorList>
            <person name="Seilhamer J.J."/>
        </authorList>
    </citation>
    <scope>NUCLEOTIDE SEQUENCE</scope>
    <source>
        <strain evidence="6">86</strain>
    </source>
</reference>
<dbReference type="GO" id="GO:0030246">
    <property type="term" value="F:carbohydrate binding"/>
    <property type="evidence" value="ECO:0007669"/>
    <property type="project" value="UniProtKB-ARBA"/>
</dbReference>
<name>A0A212LH54_9HYPH</name>
<dbReference type="GO" id="GO:0030313">
    <property type="term" value="C:cell envelope"/>
    <property type="evidence" value="ECO:0007669"/>
    <property type="project" value="UniProtKB-SubCell"/>
</dbReference>
<dbReference type="Gene3D" id="3.40.50.2300">
    <property type="match status" value="2"/>
</dbReference>
<accession>A0A212LH54</accession>
<dbReference type="InterPro" id="IPR028082">
    <property type="entry name" value="Peripla_BP_I"/>
</dbReference>
<keyword evidence="6" id="KW-0813">Transport</keyword>
<dbReference type="InterPro" id="IPR025997">
    <property type="entry name" value="SBP_2_dom"/>
</dbReference>
<dbReference type="PANTHER" id="PTHR46847:SF1">
    <property type="entry name" value="D-ALLOSE-BINDING PERIPLASMIC PROTEIN-RELATED"/>
    <property type="match status" value="1"/>
</dbReference>